<gene>
    <name evidence="1" type="ORF">LTR37_008978</name>
</gene>
<sequence>MARYEDWRDFVAYDFISIVLFYPLLAAGLALATRHYRCLAWRKRHPPGRRARGATKRPTPLSWADKHLPWLLLPSYFVYLAFVTYVFLPTFALTQHCPRSVYLLKNITSDKLENPSLPAPAPLALAHFVDPTISHIISNSVISRLHHSNCMDILEPFLDCDALEAPHGPQLPKIDLPELEKLQMEHSIIDAGRSLYMRQEAIEVLSRRIVPDIVDKHAQQPADNEEKQAQQRSSWRTFLPLWWPPPTSSSNGIATNVENILIFINGTDQNVRRFQSLTSATKSELHGAAADVSAGRKELVQDVRRLARTSSLRSIDDQLFLSTIARLVPHYGKYVDSVRYAEELVPAEVRRLQGLYLGYTIYEALLVGCLAAIPSREERLQEVAVAIAAVHRAAKRTVKAAGESDEKLETEARRLIDKIDMYHIAVDRTWGAGQASWVAVRDANFEAAVRRSVREALGFDSSQSSFAMKQTELPETWRQLFRRKQQDAICLWGFLKEQEVECCPVWRAWQGDGAREFVKKMPEPWMKRAERGWLVDEGKS</sequence>
<dbReference type="EMBL" id="JAUTXU010000068">
    <property type="protein sequence ID" value="KAK3712714.1"/>
    <property type="molecule type" value="Genomic_DNA"/>
</dbReference>
<keyword evidence="2" id="KW-1185">Reference proteome</keyword>
<name>A0ACC3N9I3_9PEZI</name>
<comment type="caution">
    <text evidence="1">The sequence shown here is derived from an EMBL/GenBank/DDBJ whole genome shotgun (WGS) entry which is preliminary data.</text>
</comment>
<accession>A0ACC3N9I3</accession>
<proteinExistence type="predicted"/>
<protein>
    <submittedName>
        <fullName evidence="1">Uncharacterized protein</fullName>
    </submittedName>
</protein>
<evidence type="ECO:0000313" key="1">
    <source>
        <dbReference type="EMBL" id="KAK3712714.1"/>
    </source>
</evidence>
<evidence type="ECO:0000313" key="2">
    <source>
        <dbReference type="Proteomes" id="UP001281147"/>
    </source>
</evidence>
<organism evidence="1 2">
    <name type="scientific">Vermiconidia calcicola</name>
    <dbReference type="NCBI Taxonomy" id="1690605"/>
    <lineage>
        <taxon>Eukaryota</taxon>
        <taxon>Fungi</taxon>
        <taxon>Dikarya</taxon>
        <taxon>Ascomycota</taxon>
        <taxon>Pezizomycotina</taxon>
        <taxon>Dothideomycetes</taxon>
        <taxon>Dothideomycetidae</taxon>
        <taxon>Mycosphaerellales</taxon>
        <taxon>Extremaceae</taxon>
        <taxon>Vermiconidia</taxon>
    </lineage>
</organism>
<dbReference type="Proteomes" id="UP001281147">
    <property type="component" value="Unassembled WGS sequence"/>
</dbReference>
<reference evidence="1" key="1">
    <citation type="submission" date="2023-07" db="EMBL/GenBank/DDBJ databases">
        <title>Black Yeasts Isolated from many extreme environments.</title>
        <authorList>
            <person name="Coleine C."/>
            <person name="Stajich J.E."/>
            <person name="Selbmann L."/>
        </authorList>
    </citation>
    <scope>NUCLEOTIDE SEQUENCE</scope>
    <source>
        <strain evidence="1">CCFEE 5714</strain>
    </source>
</reference>